<accession>A0A409XRA9</accession>
<organism evidence="5 6">
    <name type="scientific">Psilocybe cyanescens</name>
    <dbReference type="NCBI Taxonomy" id="93625"/>
    <lineage>
        <taxon>Eukaryota</taxon>
        <taxon>Fungi</taxon>
        <taxon>Dikarya</taxon>
        <taxon>Basidiomycota</taxon>
        <taxon>Agaricomycotina</taxon>
        <taxon>Agaricomycetes</taxon>
        <taxon>Agaricomycetidae</taxon>
        <taxon>Agaricales</taxon>
        <taxon>Agaricineae</taxon>
        <taxon>Strophariaceae</taxon>
        <taxon>Psilocybe</taxon>
    </lineage>
</organism>
<evidence type="ECO:0000313" key="6">
    <source>
        <dbReference type="Proteomes" id="UP000283269"/>
    </source>
</evidence>
<sequence>MLFSTYIALFSLSSSVLAIPAQPLIVRPFDPSKILCQLPIFKKYLCPLAGTAALTRSTPIGTAKGTTDVDGAYRFPVKYASAPRWGPSTIAATWNLPNGFTNASSLPLACPQPDVDDSAFSEDCLSMVLYVPQSLTVTSNAPVLVWIHGGSFIVGSATGPGLDGSKLAIATDSIVITVQYRLGALGFMAPSGAANLAVKDVINALQFVKKIIPAFGGSTTKVTLAGQSSGATMIRALLATPSASSLFKSAIIQSDPMNFGFLSSKTQTTLQNYFNEQTGCASSDSNCLNALSLDTILDTQDDLLGNAFNLDPATGRNVPIRPVLDGSLITAPLDSTGPFPTVTKPVLVTSVTQEAAFAIYSAFPNPLPEETFPYVCDDTFGEARTDVIIASPLYAAVPGVNGSVDARVQLQTIGTDYLWKCSGWTFARSWVQHGGTAYVGQFVVGASYPGNEIVPYCLTPGVVCHQDDIQIFGTVSNPNSAQSALTTEIQKRYKAFLTNGNPNTAGVATWSKATNSDVNALVLGGAGKVALGACSPSFWGEAVQYDYQFYHE</sequence>
<dbReference type="EC" id="3.1.1.-" evidence="3"/>
<dbReference type="Gene3D" id="3.40.50.1820">
    <property type="entry name" value="alpha/beta hydrolase"/>
    <property type="match status" value="1"/>
</dbReference>
<dbReference type="InterPro" id="IPR029058">
    <property type="entry name" value="AB_hydrolase_fold"/>
</dbReference>
<dbReference type="AlphaFoldDB" id="A0A409XRA9"/>
<keyword evidence="3" id="KW-0732">Signal</keyword>
<dbReference type="InterPro" id="IPR019826">
    <property type="entry name" value="Carboxylesterase_B_AS"/>
</dbReference>
<comment type="similarity">
    <text evidence="1 3">Belongs to the type-B carboxylesterase/lipase family.</text>
</comment>
<reference evidence="5 6" key="1">
    <citation type="journal article" date="2018" name="Evol. Lett.">
        <title>Horizontal gene cluster transfer increased hallucinogenic mushroom diversity.</title>
        <authorList>
            <person name="Reynolds H.T."/>
            <person name="Vijayakumar V."/>
            <person name="Gluck-Thaler E."/>
            <person name="Korotkin H.B."/>
            <person name="Matheny P.B."/>
            <person name="Slot J.C."/>
        </authorList>
    </citation>
    <scope>NUCLEOTIDE SEQUENCE [LARGE SCALE GENOMIC DNA]</scope>
    <source>
        <strain evidence="5 6">2631</strain>
    </source>
</reference>
<evidence type="ECO:0000256" key="3">
    <source>
        <dbReference type="RuleBase" id="RU361235"/>
    </source>
</evidence>
<dbReference type="PROSITE" id="PS00122">
    <property type="entry name" value="CARBOXYLESTERASE_B_1"/>
    <property type="match status" value="1"/>
</dbReference>
<feature type="signal peptide" evidence="3">
    <location>
        <begin position="1"/>
        <end position="18"/>
    </location>
</feature>
<evidence type="ECO:0000313" key="5">
    <source>
        <dbReference type="EMBL" id="PPQ93244.1"/>
    </source>
</evidence>
<dbReference type="SUPFAM" id="SSF53474">
    <property type="entry name" value="alpha/beta-Hydrolases"/>
    <property type="match status" value="1"/>
</dbReference>
<comment type="caution">
    <text evidence="5">The sequence shown here is derived from an EMBL/GenBank/DDBJ whole genome shotgun (WGS) entry which is preliminary data.</text>
</comment>
<gene>
    <name evidence="5" type="ORF">CVT25_015242</name>
</gene>
<dbReference type="InParanoid" id="A0A409XRA9"/>
<dbReference type="EMBL" id="NHYD01000797">
    <property type="protein sequence ID" value="PPQ93244.1"/>
    <property type="molecule type" value="Genomic_DNA"/>
</dbReference>
<protein>
    <recommendedName>
        <fullName evidence="3">Carboxylic ester hydrolase</fullName>
        <ecNumber evidence="3">3.1.1.-</ecNumber>
    </recommendedName>
</protein>
<feature type="domain" description="Carboxylesterase type B" evidence="4">
    <location>
        <begin position="77"/>
        <end position="522"/>
    </location>
</feature>
<proteinExistence type="inferred from homology"/>
<dbReference type="PANTHER" id="PTHR45570">
    <property type="entry name" value="CARBOXYLIC ESTER HYDROLASE"/>
    <property type="match status" value="1"/>
</dbReference>
<keyword evidence="2 3" id="KW-0378">Hydrolase</keyword>
<dbReference type="PANTHER" id="PTHR45570:SF1">
    <property type="entry name" value="CARBOXYLIC ESTER HYDROLASE"/>
    <property type="match status" value="1"/>
</dbReference>
<evidence type="ECO:0000256" key="1">
    <source>
        <dbReference type="ARBA" id="ARBA00005964"/>
    </source>
</evidence>
<dbReference type="GO" id="GO:0016787">
    <property type="term" value="F:hydrolase activity"/>
    <property type="evidence" value="ECO:0007669"/>
    <property type="project" value="UniProtKB-KW"/>
</dbReference>
<feature type="chain" id="PRO_5018816057" description="Carboxylic ester hydrolase" evidence="3">
    <location>
        <begin position="19"/>
        <end position="552"/>
    </location>
</feature>
<dbReference type="InterPro" id="IPR002018">
    <property type="entry name" value="CarbesteraseB"/>
</dbReference>
<dbReference type="Pfam" id="PF00135">
    <property type="entry name" value="COesterase"/>
    <property type="match status" value="1"/>
</dbReference>
<evidence type="ECO:0000259" key="4">
    <source>
        <dbReference type="Pfam" id="PF00135"/>
    </source>
</evidence>
<name>A0A409XRA9_PSICY</name>
<dbReference type="STRING" id="93625.A0A409XRA9"/>
<dbReference type="Proteomes" id="UP000283269">
    <property type="component" value="Unassembled WGS sequence"/>
</dbReference>
<dbReference type="OrthoDB" id="408631at2759"/>
<evidence type="ECO:0000256" key="2">
    <source>
        <dbReference type="ARBA" id="ARBA00022801"/>
    </source>
</evidence>
<keyword evidence="6" id="KW-1185">Reference proteome</keyword>